<proteinExistence type="predicted"/>
<organism evidence="1 2">
    <name type="scientific">Lentinula aff. lateritia</name>
    <dbReference type="NCBI Taxonomy" id="2804960"/>
    <lineage>
        <taxon>Eukaryota</taxon>
        <taxon>Fungi</taxon>
        <taxon>Dikarya</taxon>
        <taxon>Basidiomycota</taxon>
        <taxon>Agaricomycotina</taxon>
        <taxon>Agaricomycetes</taxon>
        <taxon>Agaricomycetidae</taxon>
        <taxon>Agaricales</taxon>
        <taxon>Marasmiineae</taxon>
        <taxon>Omphalotaceae</taxon>
        <taxon>Lentinula</taxon>
    </lineage>
</organism>
<sequence>MPLLISTIEDYSPVIIYSPDWKQGSSQSDNLASSYTSSSFFAASTSGGTASFTFNGTGIELFGSKRGNHGLYQVSIDGTTFPAASGEATDPGIFQTSLFSKTDLEQALHSVVLENQGSAGQFVDLDFITWHGNIGQSNEQLLVATVQDDNPSFVYSPSDAWSNTPSELGFFSGSSGHKLELFQGDANGADLLSFQGDGVSLYGPVGPAYAPFSIQLNGDLLSFSAQKSLNASQTLLYHADGLGPGSHTLKLLFEPSAVGQMFAVDFAQVYTTPSIANSSSGGSSGRLSSGAMAGLVIGLLVLCGILTVGIWWYLRRRRNYNVRRREGPAVLESEIGMKPELDFPNSQFDISGPVMYEYRGPTPGNSQSRLIGGPEVPTTFMDFASTHTLSTADDDSSSQYATSTRSLTVARSITNSTSPRRAPSDASSIIQMHPKGGALALPNSAGESLSGLSFEQLQATRMVVNGRPQDFGSVSEEPTASGSNVELSHSYVDHHPPPDYHQATETYNGSR</sequence>
<keyword evidence="2" id="KW-1185">Reference proteome</keyword>
<evidence type="ECO:0000313" key="1">
    <source>
        <dbReference type="EMBL" id="KAJ3815833.1"/>
    </source>
</evidence>
<dbReference type="EMBL" id="MU794945">
    <property type="protein sequence ID" value="KAJ3815833.1"/>
    <property type="molecule type" value="Genomic_DNA"/>
</dbReference>
<gene>
    <name evidence="1" type="ORF">F5876DRAFT_71611</name>
</gene>
<reference evidence="1" key="1">
    <citation type="submission" date="2022-09" db="EMBL/GenBank/DDBJ databases">
        <title>A Global Phylogenomic Analysis of the Shiitake Genus Lentinula.</title>
        <authorList>
            <consortium name="DOE Joint Genome Institute"/>
            <person name="Sierra-Patev S."/>
            <person name="Min B."/>
            <person name="Naranjo-Ortiz M."/>
            <person name="Looney B."/>
            <person name="Konkel Z."/>
            <person name="Slot J.C."/>
            <person name="Sakamoto Y."/>
            <person name="Steenwyk J.L."/>
            <person name="Rokas A."/>
            <person name="Carro J."/>
            <person name="Camarero S."/>
            <person name="Ferreira P."/>
            <person name="Molpeceres G."/>
            <person name="Ruiz-Duenas F.J."/>
            <person name="Serrano A."/>
            <person name="Henrissat B."/>
            <person name="Drula E."/>
            <person name="Hughes K.W."/>
            <person name="Mata J.L."/>
            <person name="Ishikawa N.K."/>
            <person name="Vargas-Isla R."/>
            <person name="Ushijima S."/>
            <person name="Smith C.A."/>
            <person name="Ahrendt S."/>
            <person name="Andreopoulos W."/>
            <person name="He G."/>
            <person name="Labutti K."/>
            <person name="Lipzen A."/>
            <person name="Ng V."/>
            <person name="Riley R."/>
            <person name="Sandor L."/>
            <person name="Barry K."/>
            <person name="Martinez A.T."/>
            <person name="Xiao Y."/>
            <person name="Gibbons J.G."/>
            <person name="Terashima K."/>
            <person name="Grigoriev I.V."/>
            <person name="Hibbett D.S."/>
        </authorList>
    </citation>
    <scope>NUCLEOTIDE SEQUENCE</scope>
    <source>
        <strain evidence="1">TMI1499</strain>
    </source>
</reference>
<protein>
    <submittedName>
        <fullName evidence="1">Uncharacterized protein</fullName>
    </submittedName>
</protein>
<evidence type="ECO:0000313" key="2">
    <source>
        <dbReference type="Proteomes" id="UP001163835"/>
    </source>
</evidence>
<accession>A0ACC1UG76</accession>
<comment type="caution">
    <text evidence="1">The sequence shown here is derived from an EMBL/GenBank/DDBJ whole genome shotgun (WGS) entry which is preliminary data.</text>
</comment>
<dbReference type="Proteomes" id="UP001163835">
    <property type="component" value="Unassembled WGS sequence"/>
</dbReference>
<name>A0ACC1UG76_9AGAR</name>